<dbReference type="KEGG" id="cao:Celal_0299"/>
<sequence>MKRVVFLLFVSVFLMTYCKNESHEKQQIKSQTSTYSNPILQGFYPDPSICKVNGDFYMVNSTFAYFPGIPIFKSSDLVNWKQIGNVLDRPEQLNLDGLDVSSGIFAPAINYHKGLYYLVCTLVGGENNFVVTAKNPEGPWSNPNWIPELSGIDPSLFFDKDGKSYIVYNSESPDNKPEYDGHRTIKIYEFDLETLKVVGSAQIVINKGAKPEDKPIWIEGPHIYQENGYYYLMAAEGGTSDEHSEVVFRSKNVKGPYVSYKDNPILTQRHLDANRENPVTSTGHADIIEDNNGNWWGVFLGCRPYDNEGHFNTGRETFMVPVKWKNDWPIFDLEGDIVKDNYKISLAKLATKTTSRNVDFKDEFNSNSLAFDWIFLRTPKEKWYSILNGKLKIHTRPETTSGASNPSFIGYRQKHLFGNVTTNLTFKPVSENEKAGLIAFQNEQHYYYLCKSLKDNKPVIQLLKSKEDTLELLIEKPLQLNTSIKLKIEAKGATYSFLFAEGENNWQLLKDTVDARFLSTKVAGGFVGTIYGMYSTSLGVTCENTAEYDWFETENLNKL</sequence>
<keyword evidence="9" id="KW-1185">Reference proteome</keyword>
<dbReference type="CDD" id="cd18617">
    <property type="entry name" value="GH43_XynB-like"/>
    <property type="match status" value="1"/>
</dbReference>
<organism evidence="8 9">
    <name type="scientific">Cellulophaga algicola (strain DSM 14237 / IC166 / ACAM 630)</name>
    <dbReference type="NCBI Taxonomy" id="688270"/>
    <lineage>
        <taxon>Bacteria</taxon>
        <taxon>Pseudomonadati</taxon>
        <taxon>Bacteroidota</taxon>
        <taxon>Flavobacteriia</taxon>
        <taxon>Flavobacteriales</taxon>
        <taxon>Flavobacteriaceae</taxon>
        <taxon>Cellulophaga</taxon>
    </lineage>
</organism>
<evidence type="ECO:0000256" key="5">
    <source>
        <dbReference type="PIRSR" id="PIRSR606710-2"/>
    </source>
</evidence>
<evidence type="ECO:0000259" key="7">
    <source>
        <dbReference type="Pfam" id="PF17851"/>
    </source>
</evidence>
<dbReference type="Pfam" id="PF04616">
    <property type="entry name" value="Glyco_hydro_43"/>
    <property type="match status" value="1"/>
</dbReference>
<dbReference type="InterPro" id="IPR041542">
    <property type="entry name" value="GH43_C2"/>
</dbReference>
<dbReference type="InterPro" id="IPR023296">
    <property type="entry name" value="Glyco_hydro_beta-prop_sf"/>
</dbReference>
<dbReference type="Proteomes" id="UP000008634">
    <property type="component" value="Chromosome"/>
</dbReference>
<dbReference type="EMBL" id="CP002453">
    <property type="protein sequence ID" value="ADV47644.1"/>
    <property type="molecule type" value="Genomic_DNA"/>
</dbReference>
<proteinExistence type="inferred from homology"/>
<evidence type="ECO:0000256" key="1">
    <source>
        <dbReference type="ARBA" id="ARBA00009865"/>
    </source>
</evidence>
<accession>E6X9A5</accession>
<evidence type="ECO:0000313" key="8">
    <source>
        <dbReference type="EMBL" id="ADV47644.1"/>
    </source>
</evidence>
<evidence type="ECO:0000256" key="3">
    <source>
        <dbReference type="ARBA" id="ARBA00023295"/>
    </source>
</evidence>
<dbReference type="PANTHER" id="PTHR42812">
    <property type="entry name" value="BETA-XYLOSIDASE"/>
    <property type="match status" value="1"/>
</dbReference>
<reference evidence="8 9" key="1">
    <citation type="journal article" date="2010" name="Stand. Genomic Sci.">
        <title>Complete genome sequence of Cellulophaga algicola type strain (IC166).</title>
        <authorList>
            <person name="Abt B."/>
            <person name="Lu M."/>
            <person name="Misra M."/>
            <person name="Han C."/>
            <person name="Nolan M."/>
            <person name="Lucas S."/>
            <person name="Hammon N."/>
            <person name="Deshpande S."/>
            <person name="Cheng J.F."/>
            <person name="Tapia R."/>
            <person name="Goodwin L."/>
            <person name="Pitluck S."/>
            <person name="Liolios K."/>
            <person name="Pagani I."/>
            <person name="Ivanova N."/>
            <person name="Mavromatis K."/>
            <person name="Ovchinikova G."/>
            <person name="Pati A."/>
            <person name="Chen A."/>
            <person name="Palaniappan K."/>
            <person name="Land M."/>
            <person name="Hauser L."/>
            <person name="Chang Y.J."/>
            <person name="Jeffries C.D."/>
            <person name="Detter J.C."/>
            <person name="Brambilla E."/>
            <person name="Rohde M."/>
            <person name="Tindall B.J."/>
            <person name="Goker M."/>
            <person name="Woyke T."/>
            <person name="Bristow J."/>
            <person name="Eisen J.A."/>
            <person name="Markowitz V."/>
            <person name="Hugenholtz P."/>
            <person name="Kyrpides N.C."/>
            <person name="Klenk H.P."/>
            <person name="Lapidus A."/>
        </authorList>
    </citation>
    <scope>NUCLEOTIDE SEQUENCE [LARGE SCALE GENOMIC DNA]</scope>
    <source>
        <strain evidence="9">DSM 14237 / IC166 / ACAM 630</strain>
    </source>
</reference>
<evidence type="ECO:0000256" key="6">
    <source>
        <dbReference type="RuleBase" id="RU361187"/>
    </source>
</evidence>
<evidence type="ECO:0000256" key="4">
    <source>
        <dbReference type="PIRSR" id="PIRSR606710-1"/>
    </source>
</evidence>
<dbReference type="RefSeq" id="WP_013549139.1">
    <property type="nucleotide sequence ID" value="NC_014934.1"/>
</dbReference>
<keyword evidence="2 6" id="KW-0378">Hydrolase</keyword>
<dbReference type="GO" id="GO:0005975">
    <property type="term" value="P:carbohydrate metabolic process"/>
    <property type="evidence" value="ECO:0007669"/>
    <property type="project" value="InterPro"/>
</dbReference>
<dbReference type="eggNOG" id="COG3507">
    <property type="taxonomic scope" value="Bacteria"/>
</dbReference>
<dbReference type="PANTHER" id="PTHR42812:SF12">
    <property type="entry name" value="BETA-XYLOSIDASE-RELATED"/>
    <property type="match status" value="1"/>
</dbReference>
<dbReference type="InterPro" id="IPR006710">
    <property type="entry name" value="Glyco_hydro_43"/>
</dbReference>
<protein>
    <submittedName>
        <fullName evidence="8">Alpha-N-arabinofuranosidase</fullName>
        <ecNumber evidence="8">3.2.1.55</ecNumber>
    </submittedName>
</protein>
<dbReference type="SUPFAM" id="SSF75005">
    <property type="entry name" value="Arabinanase/levansucrase/invertase"/>
    <property type="match status" value="1"/>
</dbReference>
<dbReference type="HOGENOM" id="CLU_016508_2_2_10"/>
<dbReference type="AlphaFoldDB" id="E6X9A5"/>
<dbReference type="SUPFAM" id="SSF49899">
    <property type="entry name" value="Concanavalin A-like lectins/glucanases"/>
    <property type="match status" value="1"/>
</dbReference>
<evidence type="ECO:0000313" key="9">
    <source>
        <dbReference type="Proteomes" id="UP000008634"/>
    </source>
</evidence>
<dbReference type="Gene3D" id="2.115.10.20">
    <property type="entry name" value="Glycosyl hydrolase domain, family 43"/>
    <property type="match status" value="1"/>
</dbReference>
<comment type="similarity">
    <text evidence="1 6">Belongs to the glycosyl hydrolase 43 family.</text>
</comment>
<gene>
    <name evidence="8" type="ordered locus">Celal_0299</name>
</gene>
<dbReference type="InterPro" id="IPR051795">
    <property type="entry name" value="Glycosyl_Hydrlase_43"/>
</dbReference>
<keyword evidence="3 6" id="KW-0326">Glycosidase</keyword>
<name>E6X9A5_CELAD</name>
<dbReference type="STRING" id="688270.Celal_0299"/>
<dbReference type="EC" id="3.2.1.55" evidence="8"/>
<feature type="active site" description="Proton donor" evidence="4">
    <location>
        <position position="219"/>
    </location>
</feature>
<feature type="active site" description="Proton acceptor" evidence="4">
    <location>
        <position position="46"/>
    </location>
</feature>
<evidence type="ECO:0000256" key="2">
    <source>
        <dbReference type="ARBA" id="ARBA00022801"/>
    </source>
</evidence>
<dbReference type="Gene3D" id="2.60.120.200">
    <property type="match status" value="1"/>
</dbReference>
<dbReference type="GO" id="GO:0046556">
    <property type="term" value="F:alpha-L-arabinofuranosidase activity"/>
    <property type="evidence" value="ECO:0007669"/>
    <property type="project" value="UniProtKB-EC"/>
</dbReference>
<feature type="domain" description="Beta-xylosidase C-terminal Concanavalin A-like" evidence="7">
    <location>
        <begin position="361"/>
        <end position="553"/>
    </location>
</feature>
<dbReference type="InterPro" id="IPR013320">
    <property type="entry name" value="ConA-like_dom_sf"/>
</dbReference>
<feature type="site" description="Important for catalytic activity, responsible for pKa modulation of the active site Glu and correct orientation of both the proton donor and substrate" evidence="5">
    <location>
        <position position="153"/>
    </location>
</feature>
<dbReference type="Pfam" id="PF17851">
    <property type="entry name" value="GH43_C2"/>
    <property type="match status" value="1"/>
</dbReference>